<sequence>MAEEVWVGTWRPHRPRGPIMALYSSPGPKYLIPPTTGFAKHTPTKPRAPAYSFRGAPMLLAENCSPGPRYCVNPKILRTGKDLGPAFSILGRYSTKTLLTPGPGDYFPERSTKHVFDSAPSHSISARTKTFQVDSTPGSQDSEGPWQAGSGPGRAGTVGQPDAGPLEAGSPRAGARGDSAPLHPQAPPPTCCPW</sequence>
<comment type="caution">
    <text evidence="2">The sequence shown here is derived from an EMBL/GenBank/DDBJ whole genome shotgun (WGS) entry which is preliminary data.</text>
</comment>
<organism evidence="2 3">
    <name type="scientific">Rousettus aegyptiacus</name>
    <name type="common">Egyptian fruit bat</name>
    <name type="synonym">Pteropus aegyptiacus</name>
    <dbReference type="NCBI Taxonomy" id="9407"/>
    <lineage>
        <taxon>Eukaryota</taxon>
        <taxon>Metazoa</taxon>
        <taxon>Chordata</taxon>
        <taxon>Craniata</taxon>
        <taxon>Vertebrata</taxon>
        <taxon>Euteleostomi</taxon>
        <taxon>Mammalia</taxon>
        <taxon>Eutheria</taxon>
        <taxon>Laurasiatheria</taxon>
        <taxon>Chiroptera</taxon>
        <taxon>Yinpterochiroptera</taxon>
        <taxon>Pteropodoidea</taxon>
        <taxon>Pteropodidae</taxon>
        <taxon>Rousettinae</taxon>
        <taxon>Rousettus</taxon>
    </lineage>
</organism>
<feature type="compositionally biased region" description="Polar residues" evidence="1">
    <location>
        <begin position="120"/>
        <end position="142"/>
    </location>
</feature>
<keyword evidence="3" id="KW-1185">Reference proteome</keyword>
<dbReference type="Pfam" id="PF07004">
    <property type="entry name" value="SHIPPO-rpt"/>
    <property type="match status" value="2"/>
</dbReference>
<dbReference type="Proteomes" id="UP000593571">
    <property type="component" value="Unassembled WGS sequence"/>
</dbReference>
<accession>A0A7J8H360</accession>
<dbReference type="PANTHER" id="PTHR21580:SF23">
    <property type="entry name" value="OUTER DENSE FIBER PROTEIN 3"/>
    <property type="match status" value="1"/>
</dbReference>
<feature type="region of interest" description="Disordered" evidence="1">
    <location>
        <begin position="117"/>
        <end position="194"/>
    </location>
</feature>
<gene>
    <name evidence="2" type="ORF">HJG63_011457</name>
</gene>
<protein>
    <recommendedName>
        <fullName evidence="4">Outer dense fiber of sperm tails 3</fullName>
    </recommendedName>
</protein>
<reference evidence="2 3" key="1">
    <citation type="journal article" date="2020" name="Nature">
        <title>Six reference-quality genomes reveal evolution of bat adaptations.</title>
        <authorList>
            <person name="Jebb D."/>
            <person name="Huang Z."/>
            <person name="Pippel M."/>
            <person name="Hughes G.M."/>
            <person name="Lavrichenko K."/>
            <person name="Devanna P."/>
            <person name="Winkler S."/>
            <person name="Jermiin L.S."/>
            <person name="Skirmuntt E.C."/>
            <person name="Katzourakis A."/>
            <person name="Burkitt-Gray L."/>
            <person name="Ray D.A."/>
            <person name="Sullivan K.A.M."/>
            <person name="Roscito J.G."/>
            <person name="Kirilenko B.M."/>
            <person name="Davalos L.M."/>
            <person name="Corthals A.P."/>
            <person name="Power M.L."/>
            <person name="Jones G."/>
            <person name="Ransome R.D."/>
            <person name="Dechmann D.K.N."/>
            <person name="Locatelli A.G."/>
            <person name="Puechmaille S.J."/>
            <person name="Fedrigo O."/>
            <person name="Jarvis E.D."/>
            <person name="Hiller M."/>
            <person name="Vernes S.C."/>
            <person name="Myers E.W."/>
            <person name="Teeling E.C."/>
        </authorList>
    </citation>
    <scope>NUCLEOTIDE SEQUENCE [LARGE SCALE GENOMIC DNA]</scope>
    <source>
        <strain evidence="2">MRouAeg1</strain>
        <tissue evidence="2">Muscle</tissue>
    </source>
</reference>
<feature type="compositionally biased region" description="Pro residues" evidence="1">
    <location>
        <begin position="184"/>
        <end position="194"/>
    </location>
</feature>
<evidence type="ECO:0008006" key="4">
    <source>
        <dbReference type="Google" id="ProtNLM"/>
    </source>
</evidence>
<evidence type="ECO:0000313" key="3">
    <source>
        <dbReference type="Proteomes" id="UP000593571"/>
    </source>
</evidence>
<proteinExistence type="predicted"/>
<evidence type="ECO:0000313" key="2">
    <source>
        <dbReference type="EMBL" id="KAF6466182.1"/>
    </source>
</evidence>
<dbReference type="InterPro" id="IPR051291">
    <property type="entry name" value="CIMAP"/>
</dbReference>
<dbReference type="GO" id="GO:0001520">
    <property type="term" value="C:outer dense fiber"/>
    <property type="evidence" value="ECO:0007669"/>
    <property type="project" value="TreeGrafter"/>
</dbReference>
<name>A0A7J8H360_ROUAE</name>
<evidence type="ECO:0000256" key="1">
    <source>
        <dbReference type="SAM" id="MobiDB-lite"/>
    </source>
</evidence>
<dbReference type="EMBL" id="JACASE010000005">
    <property type="protein sequence ID" value="KAF6466182.1"/>
    <property type="molecule type" value="Genomic_DNA"/>
</dbReference>
<dbReference type="AlphaFoldDB" id="A0A7J8H360"/>
<dbReference type="PANTHER" id="PTHR21580">
    <property type="entry name" value="SHIPPO-1-RELATED"/>
    <property type="match status" value="1"/>
</dbReference>
<dbReference type="InterPro" id="IPR010736">
    <property type="entry name" value="SHIPPO-rpt"/>
</dbReference>